<accession>A0ABT9XNU9</accession>
<evidence type="ECO:0000313" key="4">
    <source>
        <dbReference type="EMBL" id="MDQ0197225.1"/>
    </source>
</evidence>
<dbReference type="GO" id="GO:0032259">
    <property type="term" value="P:methylation"/>
    <property type="evidence" value="ECO:0007669"/>
    <property type="project" value="UniProtKB-KW"/>
</dbReference>
<dbReference type="EMBL" id="JAUSTW010000001">
    <property type="protein sequence ID" value="MDQ0197225.1"/>
    <property type="molecule type" value="Genomic_DNA"/>
</dbReference>
<dbReference type="Gene3D" id="3.40.50.150">
    <property type="entry name" value="Vaccinia Virus protein VP39"/>
    <property type="match status" value="1"/>
</dbReference>
<sequence>MSYEHFAYLYDELMKDAPYDEWVKFVKERLQKYHVDGNLLLDLACGTGELSIRLAEEGFSVTGVDLSSDMLAVAQAKSEGAGTPIPFFEQNMTDLEGHGLFDIIGIFCDSLNYLQTEEEVTQTFSTVYQHLKTGGIFFFDVHSIYKISQVFINQTFALNEDNLSYIWNSFPGEFPNSVEHDLSFFVLDEQTGKYDRFDELHYQRTFPVQQYTDWLKSTGFEVLEVSADFENTAPISHSERIFFVVQKSK</sequence>
<comment type="caution">
    <text evidence="4">The sequence shown here is derived from an EMBL/GenBank/DDBJ whole genome shotgun (WGS) entry which is preliminary data.</text>
</comment>
<protein>
    <submittedName>
        <fullName evidence="4">SAM-dependent methyltransferase</fullName>
    </submittedName>
</protein>
<organism evidence="4 5">
    <name type="scientific">Neobacillus ginsengisoli</name>
    <dbReference type="NCBI Taxonomy" id="904295"/>
    <lineage>
        <taxon>Bacteria</taxon>
        <taxon>Bacillati</taxon>
        <taxon>Bacillota</taxon>
        <taxon>Bacilli</taxon>
        <taxon>Bacillales</taxon>
        <taxon>Bacillaceae</taxon>
        <taxon>Neobacillus</taxon>
    </lineage>
</organism>
<dbReference type="SUPFAM" id="SSF53335">
    <property type="entry name" value="S-adenosyl-L-methionine-dependent methyltransferases"/>
    <property type="match status" value="1"/>
</dbReference>
<feature type="domain" description="Methyltransferase" evidence="3">
    <location>
        <begin position="41"/>
        <end position="135"/>
    </location>
</feature>
<reference evidence="4 5" key="1">
    <citation type="submission" date="2023-07" db="EMBL/GenBank/DDBJ databases">
        <title>Genomic Encyclopedia of Type Strains, Phase IV (KMG-IV): sequencing the most valuable type-strain genomes for metagenomic binning, comparative biology and taxonomic classification.</title>
        <authorList>
            <person name="Goeker M."/>
        </authorList>
    </citation>
    <scope>NUCLEOTIDE SEQUENCE [LARGE SCALE GENOMIC DNA]</scope>
    <source>
        <strain evidence="4 5">DSM 27594</strain>
    </source>
</reference>
<dbReference type="Proteomes" id="UP001224122">
    <property type="component" value="Unassembled WGS sequence"/>
</dbReference>
<dbReference type="InterPro" id="IPR029063">
    <property type="entry name" value="SAM-dependent_MTases_sf"/>
</dbReference>
<keyword evidence="5" id="KW-1185">Reference proteome</keyword>
<name>A0ABT9XNU9_9BACI</name>
<dbReference type="GO" id="GO:0008168">
    <property type="term" value="F:methyltransferase activity"/>
    <property type="evidence" value="ECO:0007669"/>
    <property type="project" value="UniProtKB-KW"/>
</dbReference>
<keyword evidence="2" id="KW-0808">Transferase</keyword>
<evidence type="ECO:0000259" key="3">
    <source>
        <dbReference type="Pfam" id="PF13649"/>
    </source>
</evidence>
<dbReference type="PANTHER" id="PTHR43861">
    <property type="entry name" value="TRANS-ACONITATE 2-METHYLTRANSFERASE-RELATED"/>
    <property type="match status" value="1"/>
</dbReference>
<dbReference type="Gene3D" id="2.20.25.110">
    <property type="entry name" value="S-adenosyl-L-methionine-dependent methyltransferases"/>
    <property type="match status" value="1"/>
</dbReference>
<gene>
    <name evidence="4" type="ORF">J2S10_000330</name>
</gene>
<dbReference type="RefSeq" id="WP_307404001.1">
    <property type="nucleotide sequence ID" value="NZ_JAUSTW010000001.1"/>
</dbReference>
<dbReference type="Pfam" id="PF13649">
    <property type="entry name" value="Methyltransf_25"/>
    <property type="match status" value="1"/>
</dbReference>
<evidence type="ECO:0000256" key="1">
    <source>
        <dbReference type="ARBA" id="ARBA00022603"/>
    </source>
</evidence>
<dbReference type="CDD" id="cd02440">
    <property type="entry name" value="AdoMet_MTases"/>
    <property type="match status" value="1"/>
</dbReference>
<proteinExistence type="predicted"/>
<evidence type="ECO:0000256" key="2">
    <source>
        <dbReference type="ARBA" id="ARBA00022679"/>
    </source>
</evidence>
<dbReference type="PANTHER" id="PTHR43861:SF1">
    <property type="entry name" value="TRANS-ACONITATE 2-METHYLTRANSFERASE"/>
    <property type="match status" value="1"/>
</dbReference>
<evidence type="ECO:0000313" key="5">
    <source>
        <dbReference type="Proteomes" id="UP001224122"/>
    </source>
</evidence>
<dbReference type="InterPro" id="IPR041698">
    <property type="entry name" value="Methyltransf_25"/>
</dbReference>
<keyword evidence="1 4" id="KW-0489">Methyltransferase</keyword>